<dbReference type="Proteomes" id="UP000265520">
    <property type="component" value="Unassembled WGS sequence"/>
</dbReference>
<accession>A0A392U8U3</accession>
<dbReference type="PANTHER" id="PTHR11439">
    <property type="entry name" value="GAG-POL-RELATED RETROTRANSPOSON"/>
    <property type="match status" value="1"/>
</dbReference>
<dbReference type="CDD" id="cd09272">
    <property type="entry name" value="RNase_HI_RT_Ty1"/>
    <property type="match status" value="1"/>
</dbReference>
<proteinExistence type="predicted"/>
<feature type="non-terminal residue" evidence="1">
    <location>
        <position position="1"/>
    </location>
</feature>
<evidence type="ECO:0000313" key="1">
    <source>
        <dbReference type="EMBL" id="MCI68850.1"/>
    </source>
</evidence>
<keyword evidence="2" id="KW-1185">Reference proteome</keyword>
<dbReference type="AlphaFoldDB" id="A0A392U8U3"/>
<dbReference type="PANTHER" id="PTHR11439:SF498">
    <property type="entry name" value="DNAK FAMILY PROTEIN"/>
    <property type="match status" value="1"/>
</dbReference>
<name>A0A392U8U3_9FABA</name>
<sequence length="81" mass="9201">RALAAATCELQWLIYVFKDFHVTTVKPLVLYCDNLSAIHIAANPVFHERTKHLEIDCHLVLEKLHSGLMKLLPVSSQHQLA</sequence>
<dbReference type="EMBL" id="LXQA010744238">
    <property type="protein sequence ID" value="MCI68850.1"/>
    <property type="molecule type" value="Genomic_DNA"/>
</dbReference>
<feature type="non-terminal residue" evidence="1">
    <location>
        <position position="81"/>
    </location>
</feature>
<protein>
    <submittedName>
        <fullName evidence="1">Copia protein</fullName>
    </submittedName>
</protein>
<evidence type="ECO:0000313" key="2">
    <source>
        <dbReference type="Proteomes" id="UP000265520"/>
    </source>
</evidence>
<comment type="caution">
    <text evidence="1">The sequence shown here is derived from an EMBL/GenBank/DDBJ whole genome shotgun (WGS) entry which is preliminary data.</text>
</comment>
<organism evidence="1 2">
    <name type="scientific">Trifolium medium</name>
    <dbReference type="NCBI Taxonomy" id="97028"/>
    <lineage>
        <taxon>Eukaryota</taxon>
        <taxon>Viridiplantae</taxon>
        <taxon>Streptophyta</taxon>
        <taxon>Embryophyta</taxon>
        <taxon>Tracheophyta</taxon>
        <taxon>Spermatophyta</taxon>
        <taxon>Magnoliopsida</taxon>
        <taxon>eudicotyledons</taxon>
        <taxon>Gunneridae</taxon>
        <taxon>Pentapetalae</taxon>
        <taxon>rosids</taxon>
        <taxon>fabids</taxon>
        <taxon>Fabales</taxon>
        <taxon>Fabaceae</taxon>
        <taxon>Papilionoideae</taxon>
        <taxon>50 kb inversion clade</taxon>
        <taxon>NPAAA clade</taxon>
        <taxon>Hologalegina</taxon>
        <taxon>IRL clade</taxon>
        <taxon>Trifolieae</taxon>
        <taxon>Trifolium</taxon>
    </lineage>
</organism>
<reference evidence="1 2" key="1">
    <citation type="journal article" date="2018" name="Front. Plant Sci.">
        <title>Red Clover (Trifolium pratense) and Zigzag Clover (T. medium) - A Picture of Genomic Similarities and Differences.</title>
        <authorList>
            <person name="Dluhosova J."/>
            <person name="Istvanek J."/>
            <person name="Nedelnik J."/>
            <person name="Repkova J."/>
        </authorList>
    </citation>
    <scope>NUCLEOTIDE SEQUENCE [LARGE SCALE GENOMIC DNA]</scope>
    <source>
        <strain evidence="2">cv. 10/8</strain>
        <tissue evidence="1">Leaf</tissue>
    </source>
</reference>